<organism evidence="2 3">
    <name type="scientific">Brassica cretica</name>
    <name type="common">Mustard</name>
    <dbReference type="NCBI Taxonomy" id="69181"/>
    <lineage>
        <taxon>Eukaryota</taxon>
        <taxon>Viridiplantae</taxon>
        <taxon>Streptophyta</taxon>
        <taxon>Embryophyta</taxon>
        <taxon>Tracheophyta</taxon>
        <taxon>Spermatophyta</taxon>
        <taxon>Magnoliopsida</taxon>
        <taxon>eudicotyledons</taxon>
        <taxon>Gunneridae</taxon>
        <taxon>Pentapetalae</taxon>
        <taxon>rosids</taxon>
        <taxon>malvids</taxon>
        <taxon>Brassicales</taxon>
        <taxon>Brassicaceae</taxon>
        <taxon>Brassiceae</taxon>
        <taxon>Brassica</taxon>
    </lineage>
</organism>
<reference evidence="2" key="1">
    <citation type="submission" date="2019-12" db="EMBL/GenBank/DDBJ databases">
        <title>Genome sequencing and annotation of Brassica cretica.</title>
        <authorList>
            <person name="Studholme D.J."/>
            <person name="Sarris P."/>
        </authorList>
    </citation>
    <scope>NUCLEOTIDE SEQUENCE</scope>
    <source>
        <strain evidence="2">PFS-109/04</strain>
        <tissue evidence="2">Leaf</tissue>
    </source>
</reference>
<proteinExistence type="predicted"/>
<dbReference type="Proteomes" id="UP000712600">
    <property type="component" value="Unassembled WGS sequence"/>
</dbReference>
<sequence>MKRGFLGSSKKEPADSRTIRKSTREVSIDTLQATAIDSMNQASNDIIQLVLDNSVHHGQKEVNKTWWQPPLRLDSWKPVQS</sequence>
<evidence type="ECO:0000313" key="3">
    <source>
        <dbReference type="Proteomes" id="UP000712600"/>
    </source>
</evidence>
<evidence type="ECO:0000313" key="2">
    <source>
        <dbReference type="EMBL" id="KAF3536564.1"/>
    </source>
</evidence>
<accession>A0A8S9QEC0</accession>
<name>A0A8S9QEC0_BRACR</name>
<dbReference type="AlphaFoldDB" id="A0A8S9QEC0"/>
<evidence type="ECO:0000256" key="1">
    <source>
        <dbReference type="SAM" id="MobiDB-lite"/>
    </source>
</evidence>
<gene>
    <name evidence="2" type="ORF">F2Q69_00022884</name>
</gene>
<comment type="caution">
    <text evidence="2">The sequence shown here is derived from an EMBL/GenBank/DDBJ whole genome shotgun (WGS) entry which is preliminary data.</text>
</comment>
<protein>
    <submittedName>
        <fullName evidence="2">Uncharacterized protein</fullName>
    </submittedName>
</protein>
<feature type="region of interest" description="Disordered" evidence="1">
    <location>
        <begin position="1"/>
        <end position="24"/>
    </location>
</feature>
<feature type="compositionally biased region" description="Basic and acidic residues" evidence="1">
    <location>
        <begin position="9"/>
        <end position="24"/>
    </location>
</feature>
<dbReference type="EMBL" id="QGKX02001290">
    <property type="protein sequence ID" value="KAF3536564.1"/>
    <property type="molecule type" value="Genomic_DNA"/>
</dbReference>